<reference evidence="6" key="1">
    <citation type="submission" date="2022-11" db="EMBL/GenBank/DDBJ databases">
        <authorList>
            <person name="Kikuchi T."/>
        </authorList>
    </citation>
    <scope>NUCLEOTIDE SEQUENCE</scope>
    <source>
        <strain evidence="6">PS1010</strain>
    </source>
</reference>
<dbReference type="PROSITE" id="PS50821">
    <property type="entry name" value="PAZ"/>
    <property type="match status" value="1"/>
</dbReference>
<accession>A0A9P1N688</accession>
<dbReference type="GO" id="GO:0003723">
    <property type="term" value="F:RNA binding"/>
    <property type="evidence" value="ECO:0007669"/>
    <property type="project" value="InterPro"/>
</dbReference>
<keyword evidence="7" id="KW-1185">Reference proteome</keyword>
<feature type="coiled-coil region" evidence="2">
    <location>
        <begin position="1001"/>
        <end position="1028"/>
    </location>
</feature>
<dbReference type="InterPro" id="IPR057272">
    <property type="entry name" value="Piwi_nem"/>
</dbReference>
<evidence type="ECO:0000259" key="5">
    <source>
        <dbReference type="PROSITE" id="PS50822"/>
    </source>
</evidence>
<dbReference type="Pfam" id="PF02170">
    <property type="entry name" value="PAZ"/>
    <property type="match status" value="1"/>
</dbReference>
<comment type="similarity">
    <text evidence="1">Belongs to the argonaute family.</text>
</comment>
<organism evidence="6 7">
    <name type="scientific">Caenorhabditis angaria</name>
    <dbReference type="NCBI Taxonomy" id="860376"/>
    <lineage>
        <taxon>Eukaryota</taxon>
        <taxon>Metazoa</taxon>
        <taxon>Ecdysozoa</taxon>
        <taxon>Nematoda</taxon>
        <taxon>Chromadorea</taxon>
        <taxon>Rhabditida</taxon>
        <taxon>Rhabditina</taxon>
        <taxon>Rhabditomorpha</taxon>
        <taxon>Rhabditoidea</taxon>
        <taxon>Rhabditidae</taxon>
        <taxon>Peloderinae</taxon>
        <taxon>Caenorhabditis</taxon>
    </lineage>
</organism>
<dbReference type="Pfam" id="PF02171">
    <property type="entry name" value="Piwi"/>
    <property type="match status" value="1"/>
</dbReference>
<dbReference type="Gene3D" id="3.30.420.10">
    <property type="entry name" value="Ribonuclease H-like superfamily/Ribonuclease H"/>
    <property type="match status" value="1"/>
</dbReference>
<feature type="compositionally biased region" description="Low complexity" evidence="3">
    <location>
        <begin position="19"/>
        <end position="29"/>
    </location>
</feature>
<protein>
    <recommendedName>
        <fullName evidence="8">Piwi domain-containing protein</fullName>
    </recommendedName>
</protein>
<dbReference type="InterPro" id="IPR036085">
    <property type="entry name" value="PAZ_dom_sf"/>
</dbReference>
<feature type="compositionally biased region" description="Basic and acidic residues" evidence="3">
    <location>
        <begin position="67"/>
        <end position="76"/>
    </location>
</feature>
<evidence type="ECO:0000313" key="6">
    <source>
        <dbReference type="EMBL" id="CAI5452633.1"/>
    </source>
</evidence>
<dbReference type="SUPFAM" id="SSF53098">
    <property type="entry name" value="Ribonuclease H-like"/>
    <property type="match status" value="1"/>
</dbReference>
<dbReference type="InterPro" id="IPR003165">
    <property type="entry name" value="Piwi"/>
</dbReference>
<feature type="region of interest" description="Disordered" evidence="3">
    <location>
        <begin position="358"/>
        <end position="386"/>
    </location>
</feature>
<dbReference type="Gene3D" id="2.170.260.10">
    <property type="entry name" value="paz domain"/>
    <property type="match status" value="1"/>
</dbReference>
<dbReference type="CDD" id="cd02826">
    <property type="entry name" value="Piwi-like"/>
    <property type="match status" value="1"/>
</dbReference>
<feature type="compositionally biased region" description="Gly residues" evidence="3">
    <location>
        <begin position="358"/>
        <end position="381"/>
    </location>
</feature>
<dbReference type="PROSITE" id="PS50822">
    <property type="entry name" value="PIWI"/>
    <property type="match status" value="1"/>
</dbReference>
<dbReference type="AlphaFoldDB" id="A0A9P1N688"/>
<dbReference type="Pfam" id="PF25128">
    <property type="entry name" value="HRDE1_NRDE3_N"/>
    <property type="match status" value="1"/>
</dbReference>
<evidence type="ECO:0000259" key="4">
    <source>
        <dbReference type="PROSITE" id="PS50821"/>
    </source>
</evidence>
<dbReference type="InterPro" id="IPR003100">
    <property type="entry name" value="PAZ_dom"/>
</dbReference>
<dbReference type="Proteomes" id="UP001152747">
    <property type="component" value="Unassembled WGS sequence"/>
</dbReference>
<keyword evidence="2" id="KW-0175">Coiled coil</keyword>
<dbReference type="SMART" id="SM00950">
    <property type="entry name" value="Piwi"/>
    <property type="match status" value="1"/>
</dbReference>
<evidence type="ECO:0000256" key="3">
    <source>
        <dbReference type="SAM" id="MobiDB-lite"/>
    </source>
</evidence>
<gene>
    <name evidence="6" type="ORF">CAMP_LOCUS15270</name>
</gene>
<dbReference type="OrthoDB" id="10252740at2759"/>
<name>A0A9P1N688_9PELO</name>
<evidence type="ECO:0008006" key="8">
    <source>
        <dbReference type="Google" id="ProtNLM"/>
    </source>
</evidence>
<dbReference type="EMBL" id="CANHGI010000005">
    <property type="protein sequence ID" value="CAI5452633.1"/>
    <property type="molecule type" value="Genomic_DNA"/>
</dbReference>
<feature type="region of interest" description="Disordered" evidence="3">
    <location>
        <begin position="1"/>
        <end position="76"/>
    </location>
</feature>
<evidence type="ECO:0000256" key="1">
    <source>
        <dbReference type="RuleBase" id="RU361178"/>
    </source>
</evidence>
<feature type="domain" description="PAZ" evidence="4">
    <location>
        <begin position="394"/>
        <end position="497"/>
    </location>
</feature>
<dbReference type="InterPro" id="IPR056992">
    <property type="entry name" value="HRDE1/NRDE-3-like_N"/>
</dbReference>
<dbReference type="SUPFAM" id="SSF101690">
    <property type="entry name" value="PAZ domain"/>
    <property type="match status" value="1"/>
</dbReference>
<dbReference type="CDD" id="cd02846">
    <property type="entry name" value="PAZ_argonaute_like"/>
    <property type="match status" value="1"/>
</dbReference>
<comment type="caution">
    <text evidence="6">The sequence shown here is derived from an EMBL/GenBank/DDBJ whole genome shotgun (WGS) entry which is preliminary data.</text>
</comment>
<dbReference type="PANTHER" id="PTHR22891">
    <property type="entry name" value="EUKARYOTIC TRANSLATION INITIATION FACTOR 2C"/>
    <property type="match status" value="1"/>
</dbReference>
<proteinExistence type="inferred from homology"/>
<sequence length="1045" mass="119275">MGDLLDGIMSSMDKDKPKSSQTSASTSTSFRIPRRNKDDQQDVQMDNRERMDIPSRSHPPSVFKRNRSPDNELNPDVKRGKCMDTFNTINCIPVQTNGYSLIIDNMVEKIERFQVDIYAVLKSRNETREPKVIQVNGEILVHGDLAIQYRKWGLWNSWKLAVAEKPNLFSGKTYKGAAYDCGASFWVPAGTYVGGDEEIVTLKREKFDDKAWSPIAKLSKSEISCLNVMITRQKQGCIYTRGPHSTSAENAFELNRFLETLTSQVTMSREFFQFGNATFNRKSDRDQNGDVDRFCQLDSDGKEIKTGFEKSMRMVMGVDGKQEFVMTIDTRRSPFYQEMDVIDMVRVLYDSGRGHQGGGFRGGRGGHGGRGGYNDRGGRGGYNDRPVERISIRDVNDQMRRDGASQTRKRLSELRSLAVCPTHLPHTKLNLFFIHDFAEQNAHELKFADDSGSEISVYEYFLKKYSIRLRYPELPLAIHKLGQRVNCYPMEVLKIERGQRVKQNNITPSIQQIMTGKMSMLPEKHINLAAKILYDYLQIDNNLFLQAFGLEINRKPVQMIAKILPAPVIHFAKNRSVEIQTGTNKRPNFNPAGTFFRAAELRDIWIINFDQAMRRDGCDRLCDAISNACKDQNVRISKRSRDWKIVDCNESDHRKLEDIMRDAKSREVSMVFAVTRDQRPDVHDFLKMYESQIGIQTQHISFNTFKKMTENTGGRQTTDNVIRKFNLKGGGLNFTFSIPRTVHSKQLCENEKTVQNMLMENTLFIGFELSHAGATCLFDRQNNIACGEPSVVGYSYSLRNPCDLGGYSYLQKPREHTLQNIQKHMAKILTNYELVNKNLPEKVVIYRSGMGEGDFERVEEEVRQMKLIFESKKEFVGKKIPEFVMIVVSKTSHIRIYPQKFDPRGKSFDQNVPSGTCISGGITGYGREEFILASQSALIGTIRPARYTIVVNDPKWSVNEISHLTYFLAFGHQVSFQPPGVPNVLYAAENMAKRGRNTFVAHQKSLKLERAVNKNDAQEDESGELIDQLSQMLNACAIQNKNYWA</sequence>
<feature type="compositionally biased region" description="Basic and acidic residues" evidence="3">
    <location>
        <begin position="35"/>
        <end position="55"/>
    </location>
</feature>
<feature type="domain" description="Piwi" evidence="5">
    <location>
        <begin position="669"/>
        <end position="1000"/>
    </location>
</feature>
<dbReference type="InterPro" id="IPR036397">
    <property type="entry name" value="RNaseH_sf"/>
</dbReference>
<evidence type="ECO:0000313" key="7">
    <source>
        <dbReference type="Proteomes" id="UP001152747"/>
    </source>
</evidence>
<dbReference type="InterPro" id="IPR012337">
    <property type="entry name" value="RNaseH-like_sf"/>
</dbReference>
<evidence type="ECO:0000256" key="2">
    <source>
        <dbReference type="SAM" id="Coils"/>
    </source>
</evidence>
<dbReference type="Gene3D" id="3.40.50.2300">
    <property type="match status" value="1"/>
</dbReference>
<dbReference type="SMART" id="SM00949">
    <property type="entry name" value="PAZ"/>
    <property type="match status" value="1"/>
</dbReference>